<dbReference type="HOGENOM" id="CLU_1280834_0_0_2"/>
<feature type="compositionally biased region" description="Basic and acidic residues" evidence="1">
    <location>
        <begin position="153"/>
        <end position="172"/>
    </location>
</feature>
<dbReference type="STRING" id="1237085.Ngar_c29300"/>
<proteinExistence type="predicted"/>
<reference evidence="2 3" key="1">
    <citation type="journal article" date="2012" name="Environ. Microbiol.">
        <title>The genome of the ammonia-oxidizing Candidatus Nitrososphaera gargensis: insights into metabolic versatility and environmental adaptations.</title>
        <authorList>
            <person name="Spang A."/>
            <person name="Poehlein A."/>
            <person name="Offre P."/>
            <person name="Zumbragel S."/>
            <person name="Haider S."/>
            <person name="Rychlik N."/>
            <person name="Nowka B."/>
            <person name="Schmeisser C."/>
            <person name="Lebedeva E.V."/>
            <person name="Rattei T."/>
            <person name="Bohm C."/>
            <person name="Schmid M."/>
            <person name="Galushko A."/>
            <person name="Hatzenpichler R."/>
            <person name="Weinmaier T."/>
            <person name="Daniel R."/>
            <person name="Schleper C."/>
            <person name="Spieck E."/>
            <person name="Streit W."/>
            <person name="Wagner M."/>
        </authorList>
    </citation>
    <scope>NUCLEOTIDE SEQUENCE [LARGE SCALE GENOMIC DNA]</scope>
    <source>
        <strain evidence="3">Ga9.2</strain>
    </source>
</reference>
<dbReference type="KEGG" id="nga:Ngar_c29300"/>
<protein>
    <submittedName>
        <fullName evidence="2">Uncharacterized protein</fullName>
    </submittedName>
</protein>
<dbReference type="EMBL" id="CP002408">
    <property type="protein sequence ID" value="AFU59848.1"/>
    <property type="molecule type" value="Genomic_DNA"/>
</dbReference>
<dbReference type="AlphaFoldDB" id="K0IKM5"/>
<dbReference type="Proteomes" id="UP000008037">
    <property type="component" value="Chromosome"/>
</dbReference>
<evidence type="ECO:0000256" key="1">
    <source>
        <dbReference type="SAM" id="MobiDB-lite"/>
    </source>
</evidence>
<evidence type="ECO:0000313" key="3">
    <source>
        <dbReference type="Proteomes" id="UP000008037"/>
    </source>
</evidence>
<keyword evidence="3" id="KW-1185">Reference proteome</keyword>
<sequence length="215" mass="23536">MSSIPPSGPQVEVTLYSIFASRKRNPVEEERQAQVAAITTTMIPSNFQVYAKIDEESRKDNRLTVSFLLTLNDVKGSVTYEFRGVCNIMGSTADFEAIMEAHKDSRIPKILDIIYQRLYPVVFMLAGMTTSSYPQSIALLTEMVSSEPIQVHQEAEALPKPEEKPKAPEKPAAEGVKPVPTAAEVEAPKPAMAKVKKPLQQPSTGDDAAKAAFAK</sequence>
<feature type="region of interest" description="Disordered" evidence="1">
    <location>
        <begin position="152"/>
        <end position="215"/>
    </location>
</feature>
<accession>K0IKM5</accession>
<dbReference type="RefSeq" id="WP_015020382.1">
    <property type="nucleotide sequence ID" value="NC_018719.1"/>
</dbReference>
<gene>
    <name evidence="2" type="ordered locus">Ngar_c29300</name>
</gene>
<dbReference type="GeneID" id="13794949"/>
<name>K0IKM5_NITGG</name>
<dbReference type="BioCyc" id="CNIT1237085:G1324-2930-MONOMER"/>
<organism evidence="2 3">
    <name type="scientific">Nitrososphaera gargensis (strain Ga9.2)</name>
    <dbReference type="NCBI Taxonomy" id="1237085"/>
    <lineage>
        <taxon>Archaea</taxon>
        <taxon>Nitrososphaerota</taxon>
        <taxon>Nitrososphaeria</taxon>
        <taxon>Nitrososphaerales</taxon>
        <taxon>Nitrososphaeraceae</taxon>
        <taxon>Nitrososphaera</taxon>
    </lineage>
</organism>
<dbReference type="InParanoid" id="K0IKM5"/>
<dbReference type="OrthoDB" id="4999at2157"/>
<evidence type="ECO:0000313" key="2">
    <source>
        <dbReference type="EMBL" id="AFU59848.1"/>
    </source>
</evidence>